<dbReference type="STRING" id="34475.A0A4Y9YM65"/>
<dbReference type="Gene3D" id="3.40.50.720">
    <property type="entry name" value="NAD(P)-binding Rossmann-like Domain"/>
    <property type="match status" value="1"/>
</dbReference>
<sequence>ALIQKRTSIRGWPSGTAADSEDCVKFAQANGIRTMVTKFPLDKAQEAYDHRSSARFRAVIVP</sequence>
<accession>A0A4Y9YM65</accession>
<feature type="non-terminal residue" evidence="1">
    <location>
        <position position="1"/>
    </location>
</feature>
<gene>
    <name evidence="1" type="ORF">EVJ58_g3206</name>
</gene>
<name>A0A4Y9YM65_9APHY</name>
<evidence type="ECO:0000313" key="1">
    <source>
        <dbReference type="EMBL" id="TFY63505.1"/>
    </source>
</evidence>
<dbReference type="Gene3D" id="3.90.180.10">
    <property type="entry name" value="Medium-chain alcohol dehydrogenases, catalytic domain"/>
    <property type="match status" value="1"/>
</dbReference>
<comment type="caution">
    <text evidence="1">The sequence shown here is derived from an EMBL/GenBank/DDBJ whole genome shotgun (WGS) entry which is preliminary data.</text>
</comment>
<protein>
    <recommendedName>
        <fullName evidence="3">Alcohol dehydrogenase</fullName>
    </recommendedName>
</protein>
<organism evidence="1 2">
    <name type="scientific">Rhodofomes roseus</name>
    <dbReference type="NCBI Taxonomy" id="34475"/>
    <lineage>
        <taxon>Eukaryota</taxon>
        <taxon>Fungi</taxon>
        <taxon>Dikarya</taxon>
        <taxon>Basidiomycota</taxon>
        <taxon>Agaricomycotina</taxon>
        <taxon>Agaricomycetes</taxon>
        <taxon>Polyporales</taxon>
        <taxon>Rhodofomes</taxon>
    </lineage>
</organism>
<proteinExistence type="predicted"/>
<reference evidence="1 2" key="1">
    <citation type="submission" date="2019-01" db="EMBL/GenBank/DDBJ databases">
        <title>Genome sequencing of the rare red list fungi Fomitopsis rosea.</title>
        <authorList>
            <person name="Buettner E."/>
            <person name="Kellner H."/>
        </authorList>
    </citation>
    <scope>NUCLEOTIDE SEQUENCE [LARGE SCALE GENOMIC DNA]</scope>
    <source>
        <strain evidence="1 2">DSM 105464</strain>
    </source>
</reference>
<dbReference type="Proteomes" id="UP000298390">
    <property type="component" value="Unassembled WGS sequence"/>
</dbReference>
<evidence type="ECO:0008006" key="3">
    <source>
        <dbReference type="Google" id="ProtNLM"/>
    </source>
</evidence>
<evidence type="ECO:0000313" key="2">
    <source>
        <dbReference type="Proteomes" id="UP000298390"/>
    </source>
</evidence>
<dbReference type="EMBL" id="SEKV01000128">
    <property type="protein sequence ID" value="TFY63505.1"/>
    <property type="molecule type" value="Genomic_DNA"/>
</dbReference>
<dbReference type="AlphaFoldDB" id="A0A4Y9YM65"/>